<dbReference type="eggNOG" id="KOG3150">
    <property type="taxonomic scope" value="Eukaryota"/>
</dbReference>
<protein>
    <submittedName>
        <fullName evidence="2">Uncharacterized protein</fullName>
    </submittedName>
</protein>
<dbReference type="KEGG" id="lpan:LPMP_270891"/>
<dbReference type="PANTHER" id="PTHR20921">
    <property type="entry name" value="TRANSMEMBRANE PROTEIN 222"/>
    <property type="match status" value="1"/>
</dbReference>
<keyword evidence="3" id="KW-1185">Reference proteome</keyword>
<keyword evidence="1" id="KW-0812">Transmembrane</keyword>
<dbReference type="EMBL" id="CP009396">
    <property type="protein sequence ID" value="AIN99472.1"/>
    <property type="molecule type" value="Genomic_DNA"/>
</dbReference>
<evidence type="ECO:0000313" key="2">
    <source>
        <dbReference type="EMBL" id="AIN99472.1"/>
    </source>
</evidence>
<keyword evidence="1" id="KW-1133">Transmembrane helix</keyword>
<sequence>MLESTMENRGDFSADMPVQLPPTIDPVHEHYPFCIVWSPIPILTWFLPFVGHIAVCDSQGHIYDFQESYRIGQDRMLFGNPVKYWDISRDCIPSFYNPDPHNSQERWAAVHREVEAYDAAVASATNHFRQAETYNFFANNCHAFVAAALNRSQFQKEHTGTVSLAIGMMLQGRYVSLRRFMKAHLPSILLVFAILILSIML</sequence>
<dbReference type="VEuPathDB" id="TriTrypDB:LPAL13_270016000"/>
<dbReference type="GeneID" id="22576266"/>
<keyword evidence="1" id="KW-0472">Membrane</keyword>
<gene>
    <name evidence="2" type="ORF">LPMP_270891</name>
</gene>
<evidence type="ECO:0000313" key="3">
    <source>
        <dbReference type="Proteomes" id="UP000063063"/>
    </source>
</evidence>
<dbReference type="Pfam" id="PF05608">
    <property type="entry name" value="RTE1"/>
    <property type="match status" value="1"/>
</dbReference>
<dbReference type="OrthoDB" id="267284at2759"/>
<feature type="transmembrane region" description="Helical" evidence="1">
    <location>
        <begin position="183"/>
        <end position="200"/>
    </location>
</feature>
<dbReference type="Proteomes" id="UP000063063">
    <property type="component" value="Chromosome 27"/>
</dbReference>
<organism evidence="2 3">
    <name type="scientific">Leishmania panamensis</name>
    <dbReference type="NCBI Taxonomy" id="5679"/>
    <lineage>
        <taxon>Eukaryota</taxon>
        <taxon>Discoba</taxon>
        <taxon>Euglenozoa</taxon>
        <taxon>Kinetoplastea</taxon>
        <taxon>Metakinetoplastina</taxon>
        <taxon>Trypanosomatida</taxon>
        <taxon>Trypanosomatidae</taxon>
        <taxon>Leishmaniinae</taxon>
        <taxon>Leishmania</taxon>
        <taxon>Leishmania guyanensis species complex</taxon>
    </lineage>
</organism>
<dbReference type="InterPro" id="IPR008496">
    <property type="entry name" value="TMEM222/RTE1"/>
</dbReference>
<reference evidence="2 3" key="1">
    <citation type="journal article" date="2015" name="Sci. Rep.">
        <title>The genome of Leishmania panamensis: insights into genomics of the L. (Viannia) subgenus.</title>
        <authorList>
            <person name="Llanes A."/>
            <person name="Restrepo C.M."/>
            <person name="Vecchio G.D."/>
            <person name="Anguizola F.J."/>
            <person name="Lleonart R."/>
        </authorList>
    </citation>
    <scope>NUCLEOTIDE SEQUENCE [LARGE SCALE GENOMIC DNA]</scope>
    <source>
        <strain evidence="2 3">MHOM/PA/94/PSC-1</strain>
    </source>
</reference>
<evidence type="ECO:0000256" key="1">
    <source>
        <dbReference type="SAM" id="Phobius"/>
    </source>
</evidence>
<accession>A0A088RTI8</accession>
<proteinExistence type="predicted"/>
<name>A0A088RTI8_LEIPA</name>
<dbReference type="RefSeq" id="XP_010700179.1">
    <property type="nucleotide sequence ID" value="XM_010701877.1"/>
</dbReference>
<dbReference type="PANTHER" id="PTHR20921:SF0">
    <property type="entry name" value="TRANSMEMBRANE PROTEIN 222"/>
    <property type="match status" value="1"/>
</dbReference>
<dbReference type="VEuPathDB" id="TriTrypDB:LPMP_270891"/>
<dbReference type="AlphaFoldDB" id="A0A088RTI8"/>